<evidence type="ECO:0000313" key="2">
    <source>
        <dbReference type="EMBL" id="MBO8406949.1"/>
    </source>
</evidence>
<accession>A0A940DF44</accession>
<dbReference type="EMBL" id="JADINE010000009">
    <property type="protein sequence ID" value="MBO8406949.1"/>
    <property type="molecule type" value="Genomic_DNA"/>
</dbReference>
<name>A0A940DF44_9PROT</name>
<reference evidence="2" key="2">
    <citation type="journal article" date="2021" name="PeerJ">
        <title>Extensive microbial diversity within the chicken gut microbiome revealed by metagenomics and culture.</title>
        <authorList>
            <person name="Gilroy R."/>
            <person name="Ravi A."/>
            <person name="Getino M."/>
            <person name="Pursley I."/>
            <person name="Horton D.L."/>
            <person name="Alikhan N.F."/>
            <person name="Baker D."/>
            <person name="Gharbi K."/>
            <person name="Hall N."/>
            <person name="Watson M."/>
            <person name="Adriaenssens E.M."/>
            <person name="Foster-Nyarko E."/>
            <person name="Jarju S."/>
            <person name="Secka A."/>
            <person name="Antonio M."/>
            <person name="Oren A."/>
            <person name="Chaudhuri R.R."/>
            <person name="La Ragione R."/>
            <person name="Hildebrand F."/>
            <person name="Pallen M.J."/>
        </authorList>
    </citation>
    <scope>NUCLEOTIDE SEQUENCE</scope>
    <source>
        <strain evidence="2">B1-16210</strain>
    </source>
</reference>
<comment type="caution">
    <text evidence="2">The sequence shown here is derived from an EMBL/GenBank/DDBJ whole genome shotgun (WGS) entry which is preliminary data.</text>
</comment>
<feature type="chain" id="PRO_5037013499" description="Lipoprotein" evidence="1">
    <location>
        <begin position="20"/>
        <end position="418"/>
    </location>
</feature>
<reference evidence="2" key="1">
    <citation type="submission" date="2020-10" db="EMBL/GenBank/DDBJ databases">
        <authorList>
            <person name="Gilroy R."/>
        </authorList>
    </citation>
    <scope>NUCLEOTIDE SEQUENCE</scope>
    <source>
        <strain evidence="2">B1-16210</strain>
    </source>
</reference>
<keyword evidence="1" id="KW-0732">Signal</keyword>
<dbReference type="AlphaFoldDB" id="A0A940DF44"/>
<protein>
    <recommendedName>
        <fullName evidence="4">Lipoprotein</fullName>
    </recommendedName>
</protein>
<organism evidence="2 3">
    <name type="scientific">Candidatus Enterousia excrementavium</name>
    <dbReference type="NCBI Taxonomy" id="2840789"/>
    <lineage>
        <taxon>Bacteria</taxon>
        <taxon>Pseudomonadati</taxon>
        <taxon>Pseudomonadota</taxon>
        <taxon>Alphaproteobacteria</taxon>
        <taxon>Candidatus Enterousia</taxon>
    </lineage>
</organism>
<evidence type="ECO:0000313" key="3">
    <source>
        <dbReference type="Proteomes" id="UP000721442"/>
    </source>
</evidence>
<feature type="signal peptide" evidence="1">
    <location>
        <begin position="1"/>
        <end position="19"/>
    </location>
</feature>
<dbReference type="PROSITE" id="PS51257">
    <property type="entry name" value="PROKAR_LIPOPROTEIN"/>
    <property type="match status" value="1"/>
</dbReference>
<sequence length="418" mass="46113">MKRTLVATISVLMLLTACATDNSSPTYPMGSDGYVPRPVNPTTDFENTADYDAIRDNQNITPMYMRSENQVVDYIDYRLNEWDSFNPDFGDDVNRGDIAAAALFLTNPDLTAKDINNYFNGKEQLFHMAMYVIDNRLDRCFDGGAVPAACFIDWRDDKTDDFNAIATEIKNNAVVLYPTESEENQALFKTDSDKLLTFIFDNDSGRISGIKFGTGDNATQYSTGDGRVFEQITDDSIKTLQYDSVAREDGVGLTYSDFGHYYTQTLNQNSEISDMGSGVFAGGYASKQITPDVAKFNKTAFSGKAVAKVTPTDNQSHNFYGNATLYVDPNGDTNLTAPFANWYTVVAESTLGSSGAQFTFNDNGQNIDEKYRFNNDTLSGTMNIEYYGPDGTTVTEAIGLINVAEQNGLRADMAFGVK</sequence>
<evidence type="ECO:0000256" key="1">
    <source>
        <dbReference type="SAM" id="SignalP"/>
    </source>
</evidence>
<gene>
    <name evidence="2" type="ORF">IAC77_00620</name>
</gene>
<dbReference type="Proteomes" id="UP000721442">
    <property type="component" value="Unassembled WGS sequence"/>
</dbReference>
<proteinExistence type="predicted"/>
<evidence type="ECO:0008006" key="4">
    <source>
        <dbReference type="Google" id="ProtNLM"/>
    </source>
</evidence>